<dbReference type="Proteomes" id="UP000738359">
    <property type="component" value="Unassembled WGS sequence"/>
</dbReference>
<dbReference type="Gene3D" id="3.80.10.10">
    <property type="entry name" value="Ribonuclease Inhibitor"/>
    <property type="match status" value="2"/>
</dbReference>
<accession>A0A9P6M5N9</accession>
<comment type="caution">
    <text evidence="1">The sequence shown here is derived from an EMBL/GenBank/DDBJ whole genome shotgun (WGS) entry which is preliminary data.</text>
</comment>
<evidence type="ECO:0008006" key="3">
    <source>
        <dbReference type="Google" id="ProtNLM"/>
    </source>
</evidence>
<proteinExistence type="predicted"/>
<dbReference type="InterPro" id="IPR036047">
    <property type="entry name" value="F-box-like_dom_sf"/>
</dbReference>
<evidence type="ECO:0000313" key="1">
    <source>
        <dbReference type="EMBL" id="KAF9966539.1"/>
    </source>
</evidence>
<sequence>MGWLLKTVERLHKGGGSSAAKDKALFALEQPAHVNQRRSRPTVGNIHPIFMIPEILENILWCLTLEDLKVARLVSRHWCTTSRSMICLRATWFADSFHHDQQFILQALPNLDSLCFSLENKRRGNYKVLVAWEALRDQIQRGDAAHMRGLNARGRIDRAVHIEHWITPLLPYMNGLTSLQLTDADPSTYTIAAILNVCPQLLTLDIKFGSLSSKKEPQVLEAGLRELRGPYNLTFLRLFHLYCDQRSIEAVVARCPLLQTLVLFYLSERPQQPHPGNNDTDVDAAASESTLAREDHGRLLLHIAKYCPQLVTLQVSAFEEEESMINPLSQFSNLRALGIPAGVLTSQLVSIIHAYPNTLTSLRIESGGAAVDVNNRELSRSLHHYLCTAPQLLELTLPYLPFDYRLLDLSYDAPLITGEIWACRELVSLSIRFDDKFLPAEHASRTTAKARWRKLYGYMAMVCPQLQHLTIARGMIECGLESGLCLLSALGRLQTLDLCASSIHHLRELDWINRYATRGDHSRPSSLISQTSKLELPDVLRARYEWFGYKDCRTIDRAKLAELGLEYSSVPEPPSVSSQIKDEATIHSGHPPTFCLGFHGWVPTSRGSGGQRGRHGHVIGRLKNKDDSGTYALPQVVWPRLTHFSVYQTSRVLPSASSIRAHIKSLRPELDTNQYNQYHTELSLVNHGKLAVSQ</sequence>
<dbReference type="AlphaFoldDB" id="A0A9P6M5N9"/>
<gene>
    <name evidence="1" type="ORF">BGZ70_001998</name>
</gene>
<dbReference type="InterPro" id="IPR032675">
    <property type="entry name" value="LRR_dom_sf"/>
</dbReference>
<dbReference type="OrthoDB" id="2360860at2759"/>
<reference evidence="1" key="1">
    <citation type="journal article" date="2020" name="Fungal Divers.">
        <title>Resolving the Mortierellaceae phylogeny through synthesis of multi-gene phylogenetics and phylogenomics.</title>
        <authorList>
            <person name="Vandepol N."/>
            <person name="Liber J."/>
            <person name="Desiro A."/>
            <person name="Na H."/>
            <person name="Kennedy M."/>
            <person name="Barry K."/>
            <person name="Grigoriev I.V."/>
            <person name="Miller A.N."/>
            <person name="O'Donnell K."/>
            <person name="Stajich J.E."/>
            <person name="Bonito G."/>
        </authorList>
    </citation>
    <scope>NUCLEOTIDE SEQUENCE</scope>
    <source>
        <strain evidence="1">CK1249</strain>
    </source>
</reference>
<name>A0A9P6M5N9_MORAP</name>
<organism evidence="1 2">
    <name type="scientific">Mortierella alpina</name>
    <name type="common">Oleaginous fungus</name>
    <name type="synonym">Mortierella renispora</name>
    <dbReference type="NCBI Taxonomy" id="64518"/>
    <lineage>
        <taxon>Eukaryota</taxon>
        <taxon>Fungi</taxon>
        <taxon>Fungi incertae sedis</taxon>
        <taxon>Mucoromycota</taxon>
        <taxon>Mortierellomycotina</taxon>
        <taxon>Mortierellomycetes</taxon>
        <taxon>Mortierellales</taxon>
        <taxon>Mortierellaceae</taxon>
        <taxon>Mortierella</taxon>
    </lineage>
</organism>
<evidence type="ECO:0000313" key="2">
    <source>
        <dbReference type="Proteomes" id="UP000738359"/>
    </source>
</evidence>
<dbReference type="SUPFAM" id="SSF81383">
    <property type="entry name" value="F-box domain"/>
    <property type="match status" value="1"/>
</dbReference>
<dbReference type="SUPFAM" id="SSF52047">
    <property type="entry name" value="RNI-like"/>
    <property type="match status" value="1"/>
</dbReference>
<protein>
    <recommendedName>
        <fullName evidence="3">F-box domain-containing protein</fullName>
    </recommendedName>
</protein>
<dbReference type="EMBL" id="JAAAHY010000147">
    <property type="protein sequence ID" value="KAF9966539.1"/>
    <property type="molecule type" value="Genomic_DNA"/>
</dbReference>
<keyword evidence="2" id="KW-1185">Reference proteome</keyword>